<keyword evidence="7" id="KW-0256">Endoplasmic reticulum</keyword>
<keyword evidence="3" id="KW-0813">Transport</keyword>
<keyword evidence="17" id="KW-1185">Reference proteome</keyword>
<feature type="region of interest" description="Disordered" evidence="14">
    <location>
        <begin position="1"/>
        <end position="25"/>
    </location>
</feature>
<feature type="non-terminal residue" evidence="16">
    <location>
        <position position="1"/>
    </location>
</feature>
<keyword evidence="9 15" id="KW-1133">Transmembrane helix</keyword>
<feature type="transmembrane region" description="Helical" evidence="15">
    <location>
        <begin position="30"/>
        <end position="50"/>
    </location>
</feature>
<keyword evidence="5" id="KW-0107">Calcium channel</keyword>
<protein>
    <submittedName>
        <fullName evidence="16">Calcium load-activated calcium channel</fullName>
    </submittedName>
</protein>
<evidence type="ECO:0000256" key="5">
    <source>
        <dbReference type="ARBA" id="ARBA00022673"/>
    </source>
</evidence>
<gene>
    <name evidence="16" type="primary">Tmco1</name>
    <name evidence="16" type="ORF">CR513_19013</name>
</gene>
<evidence type="ECO:0000256" key="15">
    <source>
        <dbReference type="SAM" id="Phobius"/>
    </source>
</evidence>
<comment type="caution">
    <text evidence="16">The sequence shown here is derived from an EMBL/GenBank/DDBJ whole genome shotgun (WGS) entry which is preliminary data.</text>
</comment>
<dbReference type="AlphaFoldDB" id="A0A371H621"/>
<evidence type="ECO:0000256" key="9">
    <source>
        <dbReference type="ARBA" id="ARBA00022989"/>
    </source>
</evidence>
<evidence type="ECO:0000256" key="10">
    <source>
        <dbReference type="ARBA" id="ARBA00023054"/>
    </source>
</evidence>
<dbReference type="Proteomes" id="UP000257109">
    <property type="component" value="Unassembled WGS sequence"/>
</dbReference>
<evidence type="ECO:0000256" key="3">
    <source>
        <dbReference type="ARBA" id="ARBA00022448"/>
    </source>
</evidence>
<feature type="non-terminal residue" evidence="16">
    <location>
        <position position="343"/>
    </location>
</feature>
<evidence type="ECO:0000256" key="1">
    <source>
        <dbReference type="ARBA" id="ARBA00004477"/>
    </source>
</evidence>
<keyword evidence="13" id="KW-0407">Ion channel</keyword>
<dbReference type="SMART" id="SM01415">
    <property type="entry name" value="DUF106"/>
    <property type="match status" value="1"/>
</dbReference>
<dbReference type="InterPro" id="IPR008559">
    <property type="entry name" value="TMCO1"/>
</dbReference>
<evidence type="ECO:0000256" key="2">
    <source>
        <dbReference type="ARBA" id="ARBA00006537"/>
    </source>
</evidence>
<accession>A0A371H621</accession>
<feature type="transmembrane region" description="Helical" evidence="15">
    <location>
        <begin position="235"/>
        <end position="253"/>
    </location>
</feature>
<reference evidence="16" key="1">
    <citation type="submission" date="2018-05" db="EMBL/GenBank/DDBJ databases">
        <title>Draft genome of Mucuna pruriens seed.</title>
        <authorList>
            <person name="Nnadi N.E."/>
            <person name="Vos R."/>
            <person name="Hasami M.H."/>
            <person name="Devisetty U.K."/>
            <person name="Aguiy J.C."/>
        </authorList>
    </citation>
    <scope>NUCLEOTIDE SEQUENCE [LARGE SCALE GENOMIC DNA]</scope>
    <source>
        <strain evidence="16">JCA_2017</strain>
    </source>
</reference>
<evidence type="ECO:0000313" key="16">
    <source>
        <dbReference type="EMBL" id="RDX98113.1"/>
    </source>
</evidence>
<feature type="transmembrane region" description="Helical" evidence="15">
    <location>
        <begin position="87"/>
        <end position="106"/>
    </location>
</feature>
<organism evidence="16 17">
    <name type="scientific">Mucuna pruriens</name>
    <name type="common">Velvet bean</name>
    <name type="synonym">Dolichos pruriens</name>
    <dbReference type="NCBI Taxonomy" id="157652"/>
    <lineage>
        <taxon>Eukaryota</taxon>
        <taxon>Viridiplantae</taxon>
        <taxon>Streptophyta</taxon>
        <taxon>Embryophyta</taxon>
        <taxon>Tracheophyta</taxon>
        <taxon>Spermatophyta</taxon>
        <taxon>Magnoliopsida</taxon>
        <taxon>eudicotyledons</taxon>
        <taxon>Gunneridae</taxon>
        <taxon>Pentapetalae</taxon>
        <taxon>rosids</taxon>
        <taxon>fabids</taxon>
        <taxon>Fabales</taxon>
        <taxon>Fabaceae</taxon>
        <taxon>Papilionoideae</taxon>
        <taxon>50 kb inversion clade</taxon>
        <taxon>NPAAA clade</taxon>
        <taxon>indigoferoid/millettioid clade</taxon>
        <taxon>Phaseoleae</taxon>
        <taxon>Mucuna</taxon>
    </lineage>
</organism>
<dbReference type="GO" id="GO:0005789">
    <property type="term" value="C:endoplasmic reticulum membrane"/>
    <property type="evidence" value="ECO:0007669"/>
    <property type="project" value="UniProtKB-SubCell"/>
</dbReference>
<evidence type="ECO:0000256" key="13">
    <source>
        <dbReference type="ARBA" id="ARBA00023303"/>
    </source>
</evidence>
<evidence type="ECO:0000256" key="7">
    <source>
        <dbReference type="ARBA" id="ARBA00022824"/>
    </source>
</evidence>
<keyword evidence="10" id="KW-0175">Coiled coil</keyword>
<keyword evidence="11" id="KW-0406">Ion transport</keyword>
<evidence type="ECO:0000256" key="14">
    <source>
        <dbReference type="SAM" id="MobiDB-lite"/>
    </source>
</evidence>
<keyword evidence="12 15" id="KW-0472">Membrane</keyword>
<sequence length="343" mass="38305">TQDPEAPPRPANPAPPETEKADREIQQQNAHHICGAICFLMGTILFRRFGKPSFFVSVRKDWHAGGSPIGFVVYIALYENLRFEGKLACLTSVFVSALRVFLNSTISTWTAGSGRLNNSDQDPSLLSHFLVEDFRYTSMAYPFSDFKYSDGLTVVGISFCTAIVCEAISWVLIYRTNSYKNLRSSIDKASKKLETMKTDSNKINIKKSKTKKIDRVETSLKESSRDLSLFKFKSGGVVALVLFVVFGLLNSLFEGKVVAKLPFKPFGLIMKMSHRGLQGIDPTDCSMAFLYFLCSISIRTNLQKFLGFAPPRGASAGLFPMPDPKTNIWFLIAINEICIGHFR</sequence>
<name>A0A371H621_MUCPR</name>
<dbReference type="OrthoDB" id="342726at2759"/>
<feature type="compositionally biased region" description="Pro residues" evidence="14">
    <location>
        <begin position="1"/>
        <end position="16"/>
    </location>
</feature>
<dbReference type="InterPro" id="IPR002809">
    <property type="entry name" value="EMC3/TMCO1"/>
</dbReference>
<dbReference type="EMBL" id="QJKJ01003506">
    <property type="protein sequence ID" value="RDX98113.1"/>
    <property type="molecule type" value="Genomic_DNA"/>
</dbReference>
<dbReference type="PANTHER" id="PTHR20917:SF0">
    <property type="entry name" value="CALCIUM LOAD-ACTIVATED CALCIUM CHANNEL"/>
    <property type="match status" value="1"/>
</dbReference>
<keyword evidence="4" id="KW-0109">Calcium transport</keyword>
<evidence type="ECO:0000256" key="6">
    <source>
        <dbReference type="ARBA" id="ARBA00022692"/>
    </source>
</evidence>
<comment type="subcellular location">
    <subcellularLocation>
        <location evidence="1">Endoplasmic reticulum membrane</location>
        <topology evidence="1">Multi-pass membrane protein</topology>
    </subcellularLocation>
</comment>
<evidence type="ECO:0000313" key="17">
    <source>
        <dbReference type="Proteomes" id="UP000257109"/>
    </source>
</evidence>
<keyword evidence="6 15" id="KW-0812">Transmembrane</keyword>
<proteinExistence type="inferred from homology"/>
<evidence type="ECO:0000256" key="11">
    <source>
        <dbReference type="ARBA" id="ARBA00023065"/>
    </source>
</evidence>
<evidence type="ECO:0000256" key="8">
    <source>
        <dbReference type="ARBA" id="ARBA00022837"/>
    </source>
</evidence>
<keyword evidence="8" id="KW-0106">Calcium</keyword>
<dbReference type="GO" id="GO:0005262">
    <property type="term" value="F:calcium channel activity"/>
    <property type="evidence" value="ECO:0007669"/>
    <property type="project" value="UniProtKB-KW"/>
</dbReference>
<feature type="transmembrane region" description="Helical" evidence="15">
    <location>
        <begin position="62"/>
        <end position="80"/>
    </location>
</feature>
<feature type="transmembrane region" description="Helical" evidence="15">
    <location>
        <begin position="151"/>
        <end position="173"/>
    </location>
</feature>
<comment type="similarity">
    <text evidence="2">Belongs to the TMCO1 family.</text>
</comment>
<evidence type="ECO:0000256" key="4">
    <source>
        <dbReference type="ARBA" id="ARBA00022568"/>
    </source>
</evidence>
<dbReference type="PANTHER" id="PTHR20917">
    <property type="entry name" value="PNAS-RELATED"/>
    <property type="match status" value="1"/>
</dbReference>
<dbReference type="Pfam" id="PF01956">
    <property type="entry name" value="EMC3_TMCO1"/>
    <property type="match status" value="1"/>
</dbReference>
<evidence type="ECO:0000256" key="12">
    <source>
        <dbReference type="ARBA" id="ARBA00023136"/>
    </source>
</evidence>
<dbReference type="STRING" id="157652.A0A371H621"/>
<dbReference type="GO" id="GO:0032469">
    <property type="term" value="P:endoplasmic reticulum calcium ion homeostasis"/>
    <property type="evidence" value="ECO:0007669"/>
    <property type="project" value="InterPro"/>
</dbReference>